<protein>
    <submittedName>
        <fullName evidence="2">Uncharacterized protein</fullName>
    </submittedName>
</protein>
<dbReference type="EMBL" id="KV878743">
    <property type="protein sequence ID" value="OJJ65459.1"/>
    <property type="molecule type" value="Genomic_DNA"/>
</dbReference>
<dbReference type="VEuPathDB" id="FungiDB:ASPBRDRAFT_70348"/>
<evidence type="ECO:0000313" key="3">
    <source>
        <dbReference type="Proteomes" id="UP000184499"/>
    </source>
</evidence>
<accession>A0A1L9U1C5</accession>
<keyword evidence="1" id="KW-1133">Transmembrane helix</keyword>
<dbReference type="GeneID" id="93581559"/>
<name>A0A1L9U1C5_ASPBC</name>
<proteinExistence type="predicted"/>
<feature type="transmembrane region" description="Helical" evidence="1">
    <location>
        <begin position="6"/>
        <end position="29"/>
    </location>
</feature>
<feature type="transmembrane region" description="Helical" evidence="1">
    <location>
        <begin position="119"/>
        <end position="138"/>
    </location>
</feature>
<dbReference type="Proteomes" id="UP000184499">
    <property type="component" value="Unassembled WGS sequence"/>
</dbReference>
<evidence type="ECO:0000313" key="2">
    <source>
        <dbReference type="EMBL" id="OJJ65459.1"/>
    </source>
</evidence>
<dbReference type="OrthoDB" id="4834801at2759"/>
<keyword evidence="1" id="KW-0472">Membrane</keyword>
<dbReference type="OMA" id="PHIRSER"/>
<feature type="transmembrane region" description="Helical" evidence="1">
    <location>
        <begin position="174"/>
        <end position="197"/>
    </location>
</feature>
<keyword evidence="3" id="KW-1185">Reference proteome</keyword>
<dbReference type="RefSeq" id="XP_067472710.1">
    <property type="nucleotide sequence ID" value="XM_067629072.1"/>
</dbReference>
<keyword evidence="1" id="KW-0812">Transmembrane</keyword>
<sequence>MAREPLGFFLVIILTTFKIIAIALEIGLYDKRLPRKQIAKWLKILASVFALAIFICGIVNMAREGFTMDDEATECRNANADIIGDGVRIATWVQEILLVLIALVGCVQYSPTAIKEIGSGLLISHISLAIALVVSLHYRELSLIDAALGSMILDAQNMVLSIQLVNKETLASRWQVATVIVGQLTGLAIQGVLLGYFEQGKPSSDGCKCFSVFWWAWFSNCSAVSQNSKASLWIYYSLRCLTSLHCQFIAAREANDFDRAEKLEREIQCADDNHHQCNVCATCRSCGYKRGSCTVCLICATCRRCLFCKRRRLPRLPSFVRFSERPATCSFMFLEYFAFAVLSMVGVEKTMSDYDIKASSSVHSIGQVTALVIMATTAARSLWVFAYRFNE</sequence>
<feature type="transmembrane region" description="Helical" evidence="1">
    <location>
        <begin position="89"/>
        <end position="107"/>
    </location>
</feature>
<gene>
    <name evidence="2" type="ORF">ASPBRDRAFT_70348</name>
</gene>
<evidence type="ECO:0000256" key="1">
    <source>
        <dbReference type="SAM" id="Phobius"/>
    </source>
</evidence>
<feature type="transmembrane region" description="Helical" evidence="1">
    <location>
        <begin position="327"/>
        <end position="345"/>
    </location>
</feature>
<organism evidence="2 3">
    <name type="scientific">Aspergillus brasiliensis (strain CBS 101740 / IMI 381727 / IBT 21946)</name>
    <dbReference type="NCBI Taxonomy" id="767769"/>
    <lineage>
        <taxon>Eukaryota</taxon>
        <taxon>Fungi</taxon>
        <taxon>Dikarya</taxon>
        <taxon>Ascomycota</taxon>
        <taxon>Pezizomycotina</taxon>
        <taxon>Eurotiomycetes</taxon>
        <taxon>Eurotiomycetidae</taxon>
        <taxon>Eurotiales</taxon>
        <taxon>Aspergillaceae</taxon>
        <taxon>Aspergillus</taxon>
        <taxon>Aspergillus subgen. Circumdati</taxon>
    </lineage>
</organism>
<feature type="transmembrane region" description="Helical" evidence="1">
    <location>
        <begin position="41"/>
        <end position="62"/>
    </location>
</feature>
<reference evidence="3" key="1">
    <citation type="journal article" date="2017" name="Genome Biol.">
        <title>Comparative genomics reveals high biological diversity and specific adaptations in the industrially and medically important fungal genus Aspergillus.</title>
        <authorList>
            <person name="de Vries R.P."/>
            <person name="Riley R."/>
            <person name="Wiebenga A."/>
            <person name="Aguilar-Osorio G."/>
            <person name="Amillis S."/>
            <person name="Uchima C.A."/>
            <person name="Anderluh G."/>
            <person name="Asadollahi M."/>
            <person name="Askin M."/>
            <person name="Barry K."/>
            <person name="Battaglia E."/>
            <person name="Bayram O."/>
            <person name="Benocci T."/>
            <person name="Braus-Stromeyer S.A."/>
            <person name="Caldana C."/>
            <person name="Canovas D."/>
            <person name="Cerqueira G.C."/>
            <person name="Chen F."/>
            <person name="Chen W."/>
            <person name="Choi C."/>
            <person name="Clum A."/>
            <person name="Dos Santos R.A."/>
            <person name="Damasio A.R."/>
            <person name="Diallinas G."/>
            <person name="Emri T."/>
            <person name="Fekete E."/>
            <person name="Flipphi M."/>
            <person name="Freyberg S."/>
            <person name="Gallo A."/>
            <person name="Gournas C."/>
            <person name="Habgood R."/>
            <person name="Hainaut M."/>
            <person name="Harispe M.L."/>
            <person name="Henrissat B."/>
            <person name="Hilden K.S."/>
            <person name="Hope R."/>
            <person name="Hossain A."/>
            <person name="Karabika E."/>
            <person name="Karaffa L."/>
            <person name="Karanyi Z."/>
            <person name="Krasevec N."/>
            <person name="Kuo A."/>
            <person name="Kusch H."/>
            <person name="LaButti K."/>
            <person name="Lagendijk E.L."/>
            <person name="Lapidus A."/>
            <person name="Levasseur A."/>
            <person name="Lindquist E."/>
            <person name="Lipzen A."/>
            <person name="Logrieco A.F."/>
            <person name="MacCabe A."/>
            <person name="Maekelae M.R."/>
            <person name="Malavazi I."/>
            <person name="Melin P."/>
            <person name="Meyer V."/>
            <person name="Mielnichuk N."/>
            <person name="Miskei M."/>
            <person name="Molnar A.P."/>
            <person name="Mule G."/>
            <person name="Ngan C.Y."/>
            <person name="Orejas M."/>
            <person name="Orosz E."/>
            <person name="Ouedraogo J.P."/>
            <person name="Overkamp K.M."/>
            <person name="Park H.-S."/>
            <person name="Perrone G."/>
            <person name="Piumi F."/>
            <person name="Punt P.J."/>
            <person name="Ram A.F."/>
            <person name="Ramon A."/>
            <person name="Rauscher S."/>
            <person name="Record E."/>
            <person name="Riano-Pachon D.M."/>
            <person name="Robert V."/>
            <person name="Roehrig J."/>
            <person name="Ruller R."/>
            <person name="Salamov A."/>
            <person name="Salih N.S."/>
            <person name="Samson R.A."/>
            <person name="Sandor E."/>
            <person name="Sanguinetti M."/>
            <person name="Schuetze T."/>
            <person name="Sepcic K."/>
            <person name="Shelest E."/>
            <person name="Sherlock G."/>
            <person name="Sophianopoulou V."/>
            <person name="Squina F.M."/>
            <person name="Sun H."/>
            <person name="Susca A."/>
            <person name="Todd R.B."/>
            <person name="Tsang A."/>
            <person name="Unkles S.E."/>
            <person name="van de Wiele N."/>
            <person name="van Rossen-Uffink D."/>
            <person name="Oliveira J.V."/>
            <person name="Vesth T.C."/>
            <person name="Visser J."/>
            <person name="Yu J.-H."/>
            <person name="Zhou M."/>
            <person name="Andersen M.R."/>
            <person name="Archer D.B."/>
            <person name="Baker S.E."/>
            <person name="Benoit I."/>
            <person name="Brakhage A.A."/>
            <person name="Braus G.H."/>
            <person name="Fischer R."/>
            <person name="Frisvad J.C."/>
            <person name="Goldman G.H."/>
            <person name="Houbraken J."/>
            <person name="Oakley B."/>
            <person name="Pocsi I."/>
            <person name="Scazzocchio C."/>
            <person name="Seiboth B."/>
            <person name="vanKuyk P.A."/>
            <person name="Wortman J."/>
            <person name="Dyer P.S."/>
            <person name="Grigoriev I.V."/>
        </authorList>
    </citation>
    <scope>NUCLEOTIDE SEQUENCE [LARGE SCALE GENOMIC DNA]</scope>
    <source>
        <strain evidence="3">CBS 101740 / IMI 381727 / IBT 21946</strain>
    </source>
</reference>
<feature type="transmembrane region" description="Helical" evidence="1">
    <location>
        <begin position="365"/>
        <end position="387"/>
    </location>
</feature>
<dbReference type="AlphaFoldDB" id="A0A1L9U1C5"/>